<dbReference type="RefSeq" id="WP_012944915.1">
    <property type="nucleotide sequence ID" value="NC_013744.1"/>
</dbReference>
<dbReference type="Proteomes" id="UP000001903">
    <property type="component" value="Plasmid pHTUR01"/>
</dbReference>
<reference evidence="2 3" key="1">
    <citation type="journal article" date="2010" name="Stand. Genomic Sci.">
        <title>Complete genome sequence of Haloterrigena turkmenica type strain (4k).</title>
        <authorList>
            <person name="Saunders E."/>
            <person name="Tindall B.J."/>
            <person name="Fahnrich R."/>
            <person name="Lapidus A."/>
            <person name="Copeland A."/>
            <person name="Del Rio T.G."/>
            <person name="Lucas S."/>
            <person name="Chen F."/>
            <person name="Tice H."/>
            <person name="Cheng J.F."/>
            <person name="Han C."/>
            <person name="Detter J.C."/>
            <person name="Bruce D."/>
            <person name="Goodwin L."/>
            <person name="Chain P."/>
            <person name="Pitluck S."/>
            <person name="Pati A."/>
            <person name="Ivanova N."/>
            <person name="Mavromatis K."/>
            <person name="Chen A."/>
            <person name="Palaniappan K."/>
            <person name="Land M."/>
            <person name="Hauser L."/>
            <person name="Chang Y.J."/>
            <person name="Jeffries C.D."/>
            <person name="Brettin T."/>
            <person name="Rohde M."/>
            <person name="Goker M."/>
            <person name="Bristow J."/>
            <person name="Eisen J.A."/>
            <person name="Markowitz V."/>
            <person name="Hugenholtz P."/>
            <person name="Klenk H.P."/>
            <person name="Kyrpides N.C."/>
        </authorList>
    </citation>
    <scope>NUCLEOTIDE SEQUENCE [LARGE SCALE GENOMIC DNA]</scope>
    <source>
        <strain evidence="3">ATCC 51198 / DSM 5511 / JCM 9101 / NCIMB 13204 / VKM B-1734 / 4k</strain>
    </source>
</reference>
<protein>
    <recommendedName>
        <fullName evidence="1">SnoaL-like domain-containing protein</fullName>
    </recommendedName>
</protein>
<name>D2RZX4_HALTV</name>
<evidence type="ECO:0000313" key="3">
    <source>
        <dbReference type="Proteomes" id="UP000001903"/>
    </source>
</evidence>
<dbReference type="CDD" id="cd00531">
    <property type="entry name" value="NTF2_like"/>
    <property type="match status" value="1"/>
</dbReference>
<geneLocation type="plasmid" evidence="2 3">
    <name>pHTUR01</name>
</geneLocation>
<evidence type="ECO:0000259" key="1">
    <source>
        <dbReference type="Pfam" id="PF13577"/>
    </source>
</evidence>
<dbReference type="KEGG" id="htu:Htur_3809"/>
<accession>D2RZX4</accession>
<dbReference type="InterPro" id="IPR032710">
    <property type="entry name" value="NTF2-like_dom_sf"/>
</dbReference>
<dbReference type="EMBL" id="CP001861">
    <property type="protein sequence ID" value="ADB62671.1"/>
    <property type="molecule type" value="Genomic_DNA"/>
</dbReference>
<gene>
    <name evidence="2" type="ordered locus">Htur_3809</name>
</gene>
<dbReference type="AlphaFoldDB" id="D2RZX4"/>
<feature type="domain" description="SnoaL-like" evidence="1">
    <location>
        <begin position="11"/>
        <end position="129"/>
    </location>
</feature>
<dbReference type="Pfam" id="PF13577">
    <property type="entry name" value="SnoaL_4"/>
    <property type="match status" value="1"/>
</dbReference>
<dbReference type="InterPro" id="IPR037401">
    <property type="entry name" value="SnoaL-like"/>
</dbReference>
<dbReference type="Gene3D" id="3.10.450.50">
    <property type="match status" value="1"/>
</dbReference>
<dbReference type="OrthoDB" id="350084at2157"/>
<dbReference type="HOGENOM" id="CLU_1736377_0_0_2"/>
<evidence type="ECO:0000313" key="2">
    <source>
        <dbReference type="EMBL" id="ADB62671.1"/>
    </source>
</evidence>
<proteinExistence type="predicted"/>
<dbReference type="GeneID" id="8744437"/>
<dbReference type="SUPFAM" id="SSF54427">
    <property type="entry name" value="NTF2-like"/>
    <property type="match status" value="1"/>
</dbReference>
<keyword evidence="3" id="KW-1185">Reference proteome</keyword>
<keyword evidence="2" id="KW-0614">Plasmid</keyword>
<organism evidence="2 3">
    <name type="scientific">Haloterrigena turkmenica (strain ATCC 51198 / DSM 5511 / JCM 9101 / NCIMB 13204 / VKM B-1734 / 4k)</name>
    <name type="common">Halococcus turkmenicus</name>
    <dbReference type="NCBI Taxonomy" id="543526"/>
    <lineage>
        <taxon>Archaea</taxon>
        <taxon>Methanobacteriati</taxon>
        <taxon>Methanobacteriota</taxon>
        <taxon>Stenosarchaea group</taxon>
        <taxon>Halobacteria</taxon>
        <taxon>Halobacteriales</taxon>
        <taxon>Natrialbaceae</taxon>
        <taxon>Haloterrigena</taxon>
    </lineage>
</organism>
<sequence>MKEIDNPTAVLSVSNVMSAYARRMDKHDLDGLLELLHEDCAIDYGDFGYYDGKEEVTEFLEGYIEGETGIVDSIHLTANPHIEVDGDTATGRWHYLGLDTLEDMGAVWLVGFYTVEFGREGDDWLITELTYDAKYFSPYDDGWAEEPMAI</sequence>